<evidence type="ECO:0000256" key="5">
    <source>
        <dbReference type="PROSITE-ProRule" id="PRU00335"/>
    </source>
</evidence>
<keyword evidence="2" id="KW-0805">Transcription regulation</keyword>
<dbReference type="Gene3D" id="1.10.357.10">
    <property type="entry name" value="Tetracycline Repressor, domain 2"/>
    <property type="match status" value="1"/>
</dbReference>
<gene>
    <name evidence="7" type="primary">nalD</name>
    <name evidence="7" type="ORF">GCM10011357_27740</name>
</gene>
<dbReference type="InterPro" id="IPR023772">
    <property type="entry name" value="DNA-bd_HTH_TetR-type_CS"/>
</dbReference>
<dbReference type="EMBL" id="BMGJ01000012">
    <property type="protein sequence ID" value="GGD71097.1"/>
    <property type="molecule type" value="Genomic_DNA"/>
</dbReference>
<keyword evidence="3 5" id="KW-0238">DNA-binding</keyword>
<dbReference type="RefSeq" id="WP_099035519.1">
    <property type="nucleotide sequence ID" value="NZ_BMGJ01000012.1"/>
</dbReference>
<dbReference type="Pfam" id="PF08361">
    <property type="entry name" value="TetR_C_2"/>
    <property type="match status" value="1"/>
</dbReference>
<evidence type="ECO:0000313" key="8">
    <source>
        <dbReference type="Proteomes" id="UP000614272"/>
    </source>
</evidence>
<dbReference type="PRINTS" id="PR00455">
    <property type="entry name" value="HTHTETR"/>
</dbReference>
<evidence type="ECO:0000256" key="3">
    <source>
        <dbReference type="ARBA" id="ARBA00023125"/>
    </source>
</evidence>
<sequence length="206" mass="23113">MVRRTKAEAEATRATILDAAEKLFYEQGVSRTTLDKIARAAGVTRGAVYWHFDNKSDLFTAMLERIRLPFRMMLSEMDGAAKSDSLQSIRDIMIRSLQIVGESEQHRRVLGIVFHRCEYIDELNPAVHEQEKLDMEVQQTLERAFERARQSGQLNPDISPGLAASALHAYISGLIGKFLLTPNQCDLSQCAPALIDCFLNGVKSQT</sequence>
<dbReference type="Pfam" id="PF00440">
    <property type="entry name" value="TetR_N"/>
    <property type="match status" value="1"/>
</dbReference>
<proteinExistence type="predicted"/>
<dbReference type="InterPro" id="IPR001647">
    <property type="entry name" value="HTH_TetR"/>
</dbReference>
<accession>A0ABQ1RM93</accession>
<dbReference type="Proteomes" id="UP000614272">
    <property type="component" value="Unassembled WGS sequence"/>
</dbReference>
<keyword evidence="4" id="KW-0804">Transcription</keyword>
<reference evidence="8" key="1">
    <citation type="journal article" date="2019" name="Int. J. Syst. Evol. Microbiol.">
        <title>The Global Catalogue of Microorganisms (GCM) 10K type strain sequencing project: providing services to taxonomists for standard genome sequencing and annotation.</title>
        <authorList>
            <consortium name="The Broad Institute Genomics Platform"/>
            <consortium name="The Broad Institute Genome Sequencing Center for Infectious Disease"/>
            <person name="Wu L."/>
            <person name="Ma J."/>
        </authorList>
    </citation>
    <scope>NUCLEOTIDE SEQUENCE [LARGE SCALE GENOMIC DNA]</scope>
    <source>
        <strain evidence="8">CGMCC 1.12923</strain>
    </source>
</reference>
<dbReference type="InterPro" id="IPR050109">
    <property type="entry name" value="HTH-type_TetR-like_transc_reg"/>
</dbReference>
<feature type="DNA-binding region" description="H-T-H motif" evidence="5">
    <location>
        <begin position="33"/>
        <end position="52"/>
    </location>
</feature>
<dbReference type="PANTHER" id="PTHR30055">
    <property type="entry name" value="HTH-TYPE TRANSCRIPTIONAL REGULATOR RUTR"/>
    <property type="match status" value="1"/>
</dbReference>
<dbReference type="InterPro" id="IPR009057">
    <property type="entry name" value="Homeodomain-like_sf"/>
</dbReference>
<dbReference type="InterPro" id="IPR013572">
    <property type="entry name" value="Tscrpt_reg_MAATS_C"/>
</dbReference>
<evidence type="ECO:0000259" key="6">
    <source>
        <dbReference type="PROSITE" id="PS50977"/>
    </source>
</evidence>
<dbReference type="SUPFAM" id="SSF46689">
    <property type="entry name" value="Homeodomain-like"/>
    <property type="match status" value="1"/>
</dbReference>
<feature type="domain" description="HTH tetR-type" evidence="6">
    <location>
        <begin position="10"/>
        <end position="70"/>
    </location>
</feature>
<evidence type="ECO:0000256" key="4">
    <source>
        <dbReference type="ARBA" id="ARBA00023163"/>
    </source>
</evidence>
<dbReference type="PROSITE" id="PS01081">
    <property type="entry name" value="HTH_TETR_1"/>
    <property type="match status" value="1"/>
</dbReference>
<evidence type="ECO:0000313" key="7">
    <source>
        <dbReference type="EMBL" id="GGD71097.1"/>
    </source>
</evidence>
<name>A0ABQ1RM93_9ALTE</name>
<dbReference type="InterPro" id="IPR036271">
    <property type="entry name" value="Tet_transcr_reg_TetR-rel_C_sf"/>
</dbReference>
<dbReference type="PROSITE" id="PS50977">
    <property type="entry name" value="HTH_TETR_2"/>
    <property type="match status" value="1"/>
</dbReference>
<dbReference type="PANTHER" id="PTHR30055:SF240">
    <property type="entry name" value="HTH-TYPE TRANSCRIPTIONAL REGULATOR ACRR"/>
    <property type="match status" value="1"/>
</dbReference>
<evidence type="ECO:0000256" key="1">
    <source>
        <dbReference type="ARBA" id="ARBA00022491"/>
    </source>
</evidence>
<organism evidence="7 8">
    <name type="scientific">Lacimicrobium alkaliphilum</name>
    <dbReference type="NCBI Taxonomy" id="1526571"/>
    <lineage>
        <taxon>Bacteria</taxon>
        <taxon>Pseudomonadati</taxon>
        <taxon>Pseudomonadota</taxon>
        <taxon>Gammaproteobacteria</taxon>
        <taxon>Alteromonadales</taxon>
        <taxon>Alteromonadaceae</taxon>
        <taxon>Lacimicrobium</taxon>
    </lineage>
</organism>
<dbReference type="SUPFAM" id="SSF48498">
    <property type="entry name" value="Tetracyclin repressor-like, C-terminal domain"/>
    <property type="match status" value="1"/>
</dbReference>
<comment type="caution">
    <text evidence="7">The sequence shown here is derived from an EMBL/GenBank/DDBJ whole genome shotgun (WGS) entry which is preliminary data.</text>
</comment>
<keyword evidence="8" id="KW-1185">Reference proteome</keyword>
<keyword evidence="1" id="KW-0678">Repressor</keyword>
<evidence type="ECO:0000256" key="2">
    <source>
        <dbReference type="ARBA" id="ARBA00023015"/>
    </source>
</evidence>
<protein>
    <submittedName>
        <fullName evidence="7">TetR family transcriptional regulator</fullName>
    </submittedName>
</protein>